<dbReference type="InterPro" id="IPR011050">
    <property type="entry name" value="Pectin_lyase_fold/virulence"/>
</dbReference>
<dbReference type="InterPro" id="IPR012334">
    <property type="entry name" value="Pectin_lyas_fold"/>
</dbReference>
<gene>
    <name evidence="3" type="ORF">S01H4_03861</name>
</gene>
<dbReference type="InterPro" id="IPR006633">
    <property type="entry name" value="Carb-bd_sugar_hydrolysis-dom"/>
</dbReference>
<protein>
    <recommendedName>
        <fullName evidence="2">Carbohydrate-binding/sugar hydrolysis domain-containing protein</fullName>
    </recommendedName>
</protein>
<evidence type="ECO:0000259" key="2">
    <source>
        <dbReference type="SMART" id="SM00722"/>
    </source>
</evidence>
<organism evidence="3">
    <name type="scientific">marine sediment metagenome</name>
    <dbReference type="NCBI Taxonomy" id="412755"/>
    <lineage>
        <taxon>unclassified sequences</taxon>
        <taxon>metagenomes</taxon>
        <taxon>ecological metagenomes</taxon>
    </lineage>
</organism>
<dbReference type="Pfam" id="PF07602">
    <property type="entry name" value="DUF1565"/>
    <property type="match status" value="1"/>
</dbReference>
<feature type="domain" description="Carbohydrate-binding/sugar hydrolysis" evidence="2">
    <location>
        <begin position="240"/>
        <end position="377"/>
    </location>
</feature>
<accession>X1AIY4</accession>
<evidence type="ECO:0000256" key="1">
    <source>
        <dbReference type="ARBA" id="ARBA00022737"/>
    </source>
</evidence>
<proteinExistence type="predicted"/>
<reference evidence="3" key="1">
    <citation type="journal article" date="2014" name="Front. Microbiol.">
        <title>High frequency of phylogenetically diverse reductive dehalogenase-homologous genes in deep subseafloor sedimentary metagenomes.</title>
        <authorList>
            <person name="Kawai M."/>
            <person name="Futagami T."/>
            <person name="Toyoda A."/>
            <person name="Takaki Y."/>
            <person name="Nishi S."/>
            <person name="Hori S."/>
            <person name="Arai W."/>
            <person name="Tsubouchi T."/>
            <person name="Morono Y."/>
            <person name="Uchiyama I."/>
            <person name="Ito T."/>
            <person name="Fujiyama A."/>
            <person name="Inagaki F."/>
            <person name="Takami H."/>
        </authorList>
    </citation>
    <scope>NUCLEOTIDE SEQUENCE</scope>
    <source>
        <strain evidence="3">Expedition CK06-06</strain>
    </source>
</reference>
<dbReference type="Gene3D" id="2.60.40.10">
    <property type="entry name" value="Immunoglobulins"/>
    <property type="match status" value="1"/>
</dbReference>
<dbReference type="InterPro" id="IPR011459">
    <property type="entry name" value="DUF1565"/>
</dbReference>
<dbReference type="InterPro" id="IPR013783">
    <property type="entry name" value="Ig-like_fold"/>
</dbReference>
<evidence type="ECO:0000313" key="3">
    <source>
        <dbReference type="EMBL" id="GAG59931.1"/>
    </source>
</evidence>
<dbReference type="AlphaFoldDB" id="X1AIY4"/>
<sequence length="512" mass="55238">DGKQSVTQGFEIEVINVNNPPQIFSYFPTNLNFKINEGNSVKFEVQAYDIDSNTTLSYQWLLDGMKVSSSTGSGNDSKSSWIYSASYGDYNQKIVKILVSDGELEDYVRWNITINDASPPTQPTLNTITSPTNISPQVLSGTKEVNTSIWINGTEVTLFNSSTNWSYSYNLSEGINNISVTSRDAAGNESSAITATIEYDPNIYVDEANVTGTEDGTKTHPFNTITEGIEIVASGKSVMVAEGTYNEQLIINKGITLQGAGKESTLISGFEYSGNLITITADDVTISGFTIDGKSATDMGIYSDSSSAIEISENIIQSHQDSGIFYQRISDDCPSGIYVYNNEICFNSQNGIKVIGAGSGIIESNTIGKNINGIQACNSASLEVKQNIINDNISVGILCRGNSSLLIWGNEITFNDYGIKVGVLSSDTTNPDIGGGVKNGVGQNKIAGNTTHGVSNETTHNIYAKYNWWGDANGPKYPGNNSSGGDWAYWDNVNNKAGAIIFEDYLTEPQPF</sequence>
<dbReference type="SMART" id="SM00710">
    <property type="entry name" value="PbH1"/>
    <property type="match status" value="6"/>
</dbReference>
<comment type="caution">
    <text evidence="3">The sequence shown here is derived from an EMBL/GenBank/DDBJ whole genome shotgun (WGS) entry which is preliminary data.</text>
</comment>
<dbReference type="EMBL" id="BART01000983">
    <property type="protein sequence ID" value="GAG59931.1"/>
    <property type="molecule type" value="Genomic_DNA"/>
</dbReference>
<feature type="non-terminal residue" evidence="3">
    <location>
        <position position="1"/>
    </location>
</feature>
<dbReference type="InterPro" id="IPR006626">
    <property type="entry name" value="PbH1"/>
</dbReference>
<dbReference type="Gene3D" id="2.160.20.10">
    <property type="entry name" value="Single-stranded right-handed beta-helix, Pectin lyase-like"/>
    <property type="match status" value="1"/>
</dbReference>
<dbReference type="SMART" id="SM00722">
    <property type="entry name" value="CASH"/>
    <property type="match status" value="1"/>
</dbReference>
<keyword evidence="1" id="KW-0677">Repeat</keyword>
<name>X1AIY4_9ZZZZ</name>
<dbReference type="Pfam" id="PF13229">
    <property type="entry name" value="Beta_helix"/>
    <property type="match status" value="1"/>
</dbReference>
<dbReference type="InterPro" id="IPR039448">
    <property type="entry name" value="Beta_helix"/>
</dbReference>
<dbReference type="SUPFAM" id="SSF51126">
    <property type="entry name" value="Pectin lyase-like"/>
    <property type="match status" value="1"/>
</dbReference>